<sequence>MVQAEGAELVSGHSLTYQLSEEEASYSIPAYILSLEKLISNLKTIVLNLKSKAASPSISNVHQSEVSSGEHLISST</sequence>
<organism evidence="1 2">
    <name type="scientific">Portunus trituberculatus</name>
    <name type="common">Swimming crab</name>
    <name type="synonym">Neptunus trituberculatus</name>
    <dbReference type="NCBI Taxonomy" id="210409"/>
    <lineage>
        <taxon>Eukaryota</taxon>
        <taxon>Metazoa</taxon>
        <taxon>Ecdysozoa</taxon>
        <taxon>Arthropoda</taxon>
        <taxon>Crustacea</taxon>
        <taxon>Multicrustacea</taxon>
        <taxon>Malacostraca</taxon>
        <taxon>Eumalacostraca</taxon>
        <taxon>Eucarida</taxon>
        <taxon>Decapoda</taxon>
        <taxon>Pleocyemata</taxon>
        <taxon>Brachyura</taxon>
        <taxon>Eubrachyura</taxon>
        <taxon>Portunoidea</taxon>
        <taxon>Portunidae</taxon>
        <taxon>Portuninae</taxon>
        <taxon>Portunus</taxon>
    </lineage>
</organism>
<gene>
    <name evidence="1" type="ORF">E2C01_090401</name>
</gene>
<dbReference type="AlphaFoldDB" id="A0A5B7JBC3"/>
<keyword evidence="2" id="KW-1185">Reference proteome</keyword>
<reference evidence="1 2" key="1">
    <citation type="submission" date="2019-05" db="EMBL/GenBank/DDBJ databases">
        <title>Another draft genome of Portunus trituberculatus and its Hox gene families provides insights of decapod evolution.</title>
        <authorList>
            <person name="Jeong J.-H."/>
            <person name="Song I."/>
            <person name="Kim S."/>
            <person name="Choi T."/>
            <person name="Kim D."/>
            <person name="Ryu S."/>
            <person name="Kim W."/>
        </authorList>
    </citation>
    <scope>NUCLEOTIDE SEQUENCE [LARGE SCALE GENOMIC DNA]</scope>
    <source>
        <tissue evidence="1">Muscle</tissue>
    </source>
</reference>
<dbReference type="OrthoDB" id="8117402at2759"/>
<dbReference type="Proteomes" id="UP000324222">
    <property type="component" value="Unassembled WGS sequence"/>
</dbReference>
<dbReference type="EMBL" id="VSRR010101319">
    <property type="protein sequence ID" value="MPC95201.1"/>
    <property type="molecule type" value="Genomic_DNA"/>
</dbReference>
<evidence type="ECO:0000313" key="1">
    <source>
        <dbReference type="EMBL" id="MPC95201.1"/>
    </source>
</evidence>
<evidence type="ECO:0000313" key="2">
    <source>
        <dbReference type="Proteomes" id="UP000324222"/>
    </source>
</evidence>
<name>A0A5B7JBC3_PORTR</name>
<comment type="caution">
    <text evidence="1">The sequence shown here is derived from an EMBL/GenBank/DDBJ whole genome shotgun (WGS) entry which is preliminary data.</text>
</comment>
<protein>
    <submittedName>
        <fullName evidence="1">Uncharacterized protein</fullName>
    </submittedName>
</protein>
<accession>A0A5B7JBC3</accession>
<proteinExistence type="predicted"/>